<evidence type="ECO:0000313" key="12">
    <source>
        <dbReference type="Proteomes" id="UP001276150"/>
    </source>
</evidence>
<dbReference type="Proteomes" id="UP001276150">
    <property type="component" value="Unassembled WGS sequence"/>
</dbReference>
<evidence type="ECO:0000256" key="1">
    <source>
        <dbReference type="ARBA" id="ARBA00022475"/>
    </source>
</evidence>
<evidence type="ECO:0000256" key="2">
    <source>
        <dbReference type="ARBA" id="ARBA00022516"/>
    </source>
</evidence>
<keyword evidence="5" id="KW-0472">Membrane</keyword>
<keyword evidence="9" id="KW-1208">Phospholipid metabolism</keyword>
<evidence type="ECO:0000313" key="11">
    <source>
        <dbReference type="EMBL" id="MDV6373541.1"/>
    </source>
</evidence>
<evidence type="ECO:0000256" key="6">
    <source>
        <dbReference type="ARBA" id="ARBA00023145"/>
    </source>
</evidence>
<keyword evidence="6" id="KW-0865">Zymogen</keyword>
<keyword evidence="12" id="KW-1185">Reference proteome</keyword>
<keyword evidence="1" id="KW-1003">Cell membrane</keyword>
<keyword evidence="7" id="KW-0594">Phospholipid biosynthesis</keyword>
<protein>
    <submittedName>
        <fullName evidence="11">Phosphatidylserine decarboxylase</fullName>
    </submittedName>
</protein>
<reference evidence="11 12" key="1">
    <citation type="submission" date="2022-11" db="EMBL/GenBank/DDBJ databases">
        <title>Deinococcus ZS9-10, Low Temperature and Draught-tolerating, UV-resistant Bacteria from Continental Antarctica.</title>
        <authorList>
            <person name="Cheng L."/>
        </authorList>
    </citation>
    <scope>NUCLEOTIDE SEQUENCE [LARGE SCALE GENOMIC DNA]</scope>
    <source>
        <strain evidence="11 12">ZS9-10</strain>
    </source>
</reference>
<dbReference type="InterPro" id="IPR003817">
    <property type="entry name" value="PS_Dcarbxylase"/>
</dbReference>
<evidence type="ECO:0000256" key="8">
    <source>
        <dbReference type="ARBA" id="ARBA00023239"/>
    </source>
</evidence>
<keyword evidence="4" id="KW-0443">Lipid metabolism</keyword>
<dbReference type="InterPro" id="IPR033175">
    <property type="entry name" value="PSD-A"/>
</dbReference>
<evidence type="ECO:0000256" key="9">
    <source>
        <dbReference type="ARBA" id="ARBA00023264"/>
    </source>
</evidence>
<dbReference type="Pfam" id="PF02666">
    <property type="entry name" value="PS_Dcarbxylase"/>
    <property type="match status" value="1"/>
</dbReference>
<name>A0ABU4DM77_9DEIO</name>
<accession>A0ABU4DM77</accession>
<keyword evidence="10" id="KW-0670">Pyruvate</keyword>
<proteinExistence type="predicted"/>
<evidence type="ECO:0000256" key="5">
    <source>
        <dbReference type="ARBA" id="ARBA00023136"/>
    </source>
</evidence>
<gene>
    <name evidence="11" type="ORF">ORD21_02880</name>
</gene>
<dbReference type="PANTHER" id="PTHR35809:SF1">
    <property type="entry name" value="ARCHAETIDYLSERINE DECARBOXYLASE PROENZYME-RELATED"/>
    <property type="match status" value="1"/>
</dbReference>
<sequence length="237" mass="24508">MRLRRLLVPVLAGTAVWYLRSVYRFRDPVRVPTTAAGTVLSPADGVVSFVRRVEGGKVQSEALHAALKAGDLLGQPGSEGPAQDGWLVGIFVGPLDVHYVYQAVGGQVTDVQHTGSRSNAALLGPGEALGFLAGQPANLLAKRGTLENERLSFVTQGEAGRVAVTLIAPGAGLNATSYLKQGDAASAGYKAAFLAEGGLVLLHLPAELTPQVSVGERVVGAQTAVAQRVGARRVGAQ</sequence>
<evidence type="ECO:0000256" key="10">
    <source>
        <dbReference type="ARBA" id="ARBA00023317"/>
    </source>
</evidence>
<dbReference type="EMBL" id="JAPMIV010000003">
    <property type="protein sequence ID" value="MDV6373541.1"/>
    <property type="molecule type" value="Genomic_DNA"/>
</dbReference>
<dbReference type="RefSeq" id="WP_317638852.1">
    <property type="nucleotide sequence ID" value="NZ_JAPMIV010000003.1"/>
</dbReference>
<comment type="caution">
    <text evidence="11">The sequence shown here is derived from an EMBL/GenBank/DDBJ whole genome shotgun (WGS) entry which is preliminary data.</text>
</comment>
<evidence type="ECO:0000256" key="7">
    <source>
        <dbReference type="ARBA" id="ARBA00023209"/>
    </source>
</evidence>
<organism evidence="11 12">
    <name type="scientific">Deinococcus arenicola</name>
    <dbReference type="NCBI Taxonomy" id="2994950"/>
    <lineage>
        <taxon>Bacteria</taxon>
        <taxon>Thermotogati</taxon>
        <taxon>Deinococcota</taxon>
        <taxon>Deinococci</taxon>
        <taxon>Deinococcales</taxon>
        <taxon>Deinococcaceae</taxon>
        <taxon>Deinococcus</taxon>
    </lineage>
</organism>
<keyword evidence="2" id="KW-0444">Lipid biosynthesis</keyword>
<evidence type="ECO:0000256" key="3">
    <source>
        <dbReference type="ARBA" id="ARBA00022793"/>
    </source>
</evidence>
<evidence type="ECO:0000256" key="4">
    <source>
        <dbReference type="ARBA" id="ARBA00023098"/>
    </source>
</evidence>
<dbReference type="PANTHER" id="PTHR35809">
    <property type="entry name" value="ARCHAETIDYLSERINE DECARBOXYLASE PROENZYME-RELATED"/>
    <property type="match status" value="1"/>
</dbReference>
<keyword evidence="3" id="KW-0210">Decarboxylase</keyword>
<keyword evidence="8" id="KW-0456">Lyase</keyword>